<dbReference type="KEGG" id="orm:HTY61_00650"/>
<feature type="region of interest" description="Disordered" evidence="1">
    <location>
        <begin position="124"/>
        <end position="161"/>
    </location>
</feature>
<dbReference type="AlphaFoldDB" id="A0A6N1V8Q5"/>
<protein>
    <submittedName>
        <fullName evidence="3">Uncharacterized protein</fullName>
    </submittedName>
</protein>
<dbReference type="Gene3D" id="1.25.40.10">
    <property type="entry name" value="Tetratricopeptide repeat domain"/>
    <property type="match status" value="1"/>
</dbReference>
<keyword evidence="2" id="KW-0472">Membrane</keyword>
<keyword evidence="2" id="KW-1133">Transmembrane helix</keyword>
<evidence type="ECO:0000256" key="2">
    <source>
        <dbReference type="SAM" id="Phobius"/>
    </source>
</evidence>
<keyword evidence="4" id="KW-1185">Reference proteome</keyword>
<name>A0A6N1V8Q5_9HYPH</name>
<dbReference type="EMBL" id="CP054836">
    <property type="protein sequence ID" value="QKV17078.1"/>
    <property type="molecule type" value="Genomic_DNA"/>
</dbReference>
<accession>A0A6N1V8Q5</accession>
<evidence type="ECO:0000256" key="1">
    <source>
        <dbReference type="SAM" id="MobiDB-lite"/>
    </source>
</evidence>
<proteinExistence type="predicted"/>
<gene>
    <name evidence="3" type="ORF">HTY61_00650</name>
</gene>
<sequence>MGDASRSKGIDPGAIRAALDDILRSATFSRSERSRELLRYIVERDLEGEADRLKGFAIALDVFDREDNFDPSTDAVVRVQAGRLRDLLETYYSGEGADARIRITIPRGTYVPVYNMMLRVPPLSRSADKGSEPPPVQQPEKEPLPQIALAEPRSGRRMSADPDGMIHVSTRLFWGATATIVGLLVVILVLLGSIFLGEVKPLPAAASRLASSDAAMLRDATLPSVAVAADTDGELRLMLEDAIPRFGSVVYRNDRSVTLDHPLADFYIKTVQSGRRSLNVQFFHRESGIMIGTDHIPGGQSESEMADHVSRILSRFLPVGGAIYAFLESEGGLNPLTSCLATSSAYFNSQSAERHRAAQDCNAKLLEDGVNSALVYANLASLAVESVTDGYDYPEGTTLDDALRLGRRAVELAPLSATAHRSLAWVLQASGEHAAALQEISNAHAFNSYDLGIAASYGYTLVAVGDFPTAVSVLERATEAAPVHPSWWDYALFLAAFQTGRNDLVSYSARKLAVSDRSHYCAARLIAAYIEGDEVLRKKMLSELATEDSIITRDPLAYYSRLMPRQAAEKFVAVLAKAGLQVRSSDEG</sequence>
<dbReference type="SUPFAM" id="SSF48452">
    <property type="entry name" value="TPR-like"/>
    <property type="match status" value="1"/>
</dbReference>
<evidence type="ECO:0000313" key="3">
    <source>
        <dbReference type="EMBL" id="QKV17078.1"/>
    </source>
</evidence>
<evidence type="ECO:0000313" key="4">
    <source>
        <dbReference type="Proteomes" id="UP000509367"/>
    </source>
</evidence>
<dbReference type="Proteomes" id="UP000509367">
    <property type="component" value="Chromosome"/>
</dbReference>
<organism evidence="3 4">
    <name type="scientific">Oricola thermophila</name>
    <dbReference type="NCBI Taxonomy" id="2742145"/>
    <lineage>
        <taxon>Bacteria</taxon>
        <taxon>Pseudomonadati</taxon>
        <taxon>Pseudomonadota</taxon>
        <taxon>Alphaproteobacteria</taxon>
        <taxon>Hyphomicrobiales</taxon>
        <taxon>Ahrensiaceae</taxon>
        <taxon>Oricola</taxon>
    </lineage>
</organism>
<keyword evidence="2" id="KW-0812">Transmembrane</keyword>
<dbReference type="RefSeq" id="WP_175274974.1">
    <property type="nucleotide sequence ID" value="NZ_CP054836.1"/>
</dbReference>
<dbReference type="InterPro" id="IPR011990">
    <property type="entry name" value="TPR-like_helical_dom_sf"/>
</dbReference>
<feature type="transmembrane region" description="Helical" evidence="2">
    <location>
        <begin position="172"/>
        <end position="196"/>
    </location>
</feature>
<reference evidence="3 4" key="1">
    <citation type="submission" date="2020-06" db="EMBL/GenBank/DDBJ databases">
        <title>Oricola thermophila sp. nov. isolated from a tidal sediments.</title>
        <authorList>
            <person name="Kwon K.K."/>
            <person name="Yang S.-H."/>
            <person name="Park M.-J."/>
        </authorList>
    </citation>
    <scope>NUCLEOTIDE SEQUENCE [LARGE SCALE GENOMIC DNA]</scope>
    <source>
        <strain evidence="3 4">MEBiC13590</strain>
    </source>
</reference>